<feature type="compositionally biased region" description="Basic and acidic residues" evidence="1">
    <location>
        <begin position="52"/>
        <end position="67"/>
    </location>
</feature>
<accession>A0A8H7QBH7</accession>
<dbReference type="OrthoDB" id="2346584at2759"/>
<gene>
    <name evidence="2" type="ORF">INT44_004589</name>
</gene>
<feature type="region of interest" description="Disordered" evidence="1">
    <location>
        <begin position="44"/>
        <end position="67"/>
    </location>
</feature>
<reference evidence="2" key="1">
    <citation type="submission" date="2020-12" db="EMBL/GenBank/DDBJ databases">
        <title>Metabolic potential, ecology and presence of endohyphal bacteria is reflected in genomic diversity of Mucoromycotina.</title>
        <authorList>
            <person name="Muszewska A."/>
            <person name="Okrasinska A."/>
            <person name="Steczkiewicz K."/>
            <person name="Drgas O."/>
            <person name="Orlowska M."/>
            <person name="Perlinska-Lenart U."/>
            <person name="Aleksandrzak-Piekarczyk T."/>
            <person name="Szatraj K."/>
            <person name="Zielenkiewicz U."/>
            <person name="Pilsyk S."/>
            <person name="Malc E."/>
            <person name="Mieczkowski P."/>
            <person name="Kruszewska J.S."/>
            <person name="Biernat P."/>
            <person name="Pawlowska J."/>
        </authorList>
    </citation>
    <scope>NUCLEOTIDE SEQUENCE</scope>
    <source>
        <strain evidence="2">WA0000051536</strain>
    </source>
</reference>
<sequence length="67" mass="7433">MTSVDMTKLKGIPHLINAEPSIPSPRDESLADKPWEQLSKLLAPKIQSQANSKDKAKNVEQHIADDQ</sequence>
<comment type="caution">
    <text evidence="2">The sequence shown here is derived from an EMBL/GenBank/DDBJ whole genome shotgun (WGS) entry which is preliminary data.</text>
</comment>
<keyword evidence="3" id="KW-1185">Reference proteome</keyword>
<dbReference type="Proteomes" id="UP000612746">
    <property type="component" value="Unassembled WGS sequence"/>
</dbReference>
<protein>
    <submittedName>
        <fullName evidence="2">Uncharacterized protein</fullName>
    </submittedName>
</protein>
<feature type="region of interest" description="Disordered" evidence="1">
    <location>
        <begin position="1"/>
        <end position="32"/>
    </location>
</feature>
<organism evidence="2 3">
    <name type="scientific">Umbelopsis vinacea</name>
    <dbReference type="NCBI Taxonomy" id="44442"/>
    <lineage>
        <taxon>Eukaryota</taxon>
        <taxon>Fungi</taxon>
        <taxon>Fungi incertae sedis</taxon>
        <taxon>Mucoromycota</taxon>
        <taxon>Mucoromycotina</taxon>
        <taxon>Umbelopsidomycetes</taxon>
        <taxon>Umbelopsidales</taxon>
        <taxon>Umbelopsidaceae</taxon>
        <taxon>Umbelopsis</taxon>
    </lineage>
</organism>
<name>A0A8H7QBH7_9FUNG</name>
<dbReference type="AlphaFoldDB" id="A0A8H7QBH7"/>
<evidence type="ECO:0000313" key="2">
    <source>
        <dbReference type="EMBL" id="KAG2189447.1"/>
    </source>
</evidence>
<dbReference type="EMBL" id="JAEPRA010000001">
    <property type="protein sequence ID" value="KAG2189447.1"/>
    <property type="molecule type" value="Genomic_DNA"/>
</dbReference>
<evidence type="ECO:0000313" key="3">
    <source>
        <dbReference type="Proteomes" id="UP000612746"/>
    </source>
</evidence>
<proteinExistence type="predicted"/>
<evidence type="ECO:0000256" key="1">
    <source>
        <dbReference type="SAM" id="MobiDB-lite"/>
    </source>
</evidence>